<keyword evidence="2" id="KW-1185">Reference proteome</keyword>
<dbReference type="AlphaFoldDB" id="A0AAV7N9D1"/>
<name>A0AAV7N9D1_PLEWA</name>
<accession>A0AAV7N9D1</accession>
<proteinExistence type="predicted"/>
<dbReference type="Proteomes" id="UP001066276">
    <property type="component" value="Chromosome 9"/>
</dbReference>
<reference evidence="1" key="1">
    <citation type="journal article" date="2022" name="bioRxiv">
        <title>Sequencing and chromosome-scale assembly of the giantPleurodeles waltlgenome.</title>
        <authorList>
            <person name="Brown T."/>
            <person name="Elewa A."/>
            <person name="Iarovenko S."/>
            <person name="Subramanian E."/>
            <person name="Araus A.J."/>
            <person name="Petzold A."/>
            <person name="Susuki M."/>
            <person name="Suzuki K.-i.T."/>
            <person name="Hayashi T."/>
            <person name="Toyoda A."/>
            <person name="Oliveira C."/>
            <person name="Osipova E."/>
            <person name="Leigh N.D."/>
            <person name="Simon A."/>
            <person name="Yun M.H."/>
        </authorList>
    </citation>
    <scope>NUCLEOTIDE SEQUENCE</scope>
    <source>
        <strain evidence="1">20211129_DDA</strain>
        <tissue evidence="1">Liver</tissue>
    </source>
</reference>
<organism evidence="1 2">
    <name type="scientific">Pleurodeles waltl</name>
    <name type="common">Iberian ribbed newt</name>
    <dbReference type="NCBI Taxonomy" id="8319"/>
    <lineage>
        <taxon>Eukaryota</taxon>
        <taxon>Metazoa</taxon>
        <taxon>Chordata</taxon>
        <taxon>Craniata</taxon>
        <taxon>Vertebrata</taxon>
        <taxon>Euteleostomi</taxon>
        <taxon>Amphibia</taxon>
        <taxon>Batrachia</taxon>
        <taxon>Caudata</taxon>
        <taxon>Salamandroidea</taxon>
        <taxon>Salamandridae</taxon>
        <taxon>Pleurodelinae</taxon>
        <taxon>Pleurodeles</taxon>
    </lineage>
</organism>
<evidence type="ECO:0000313" key="2">
    <source>
        <dbReference type="Proteomes" id="UP001066276"/>
    </source>
</evidence>
<dbReference type="EMBL" id="JANPWB010000013">
    <property type="protein sequence ID" value="KAJ1109783.1"/>
    <property type="molecule type" value="Genomic_DNA"/>
</dbReference>
<gene>
    <name evidence="1" type="ORF">NDU88_007141</name>
</gene>
<comment type="caution">
    <text evidence="1">The sequence shown here is derived from an EMBL/GenBank/DDBJ whole genome shotgun (WGS) entry which is preliminary data.</text>
</comment>
<protein>
    <submittedName>
        <fullName evidence="1">Uncharacterized protein</fullName>
    </submittedName>
</protein>
<evidence type="ECO:0000313" key="1">
    <source>
        <dbReference type="EMBL" id="KAJ1109783.1"/>
    </source>
</evidence>
<sequence length="205" mass="21831">MPLPEGGRVRSTLMVGARPPLFQQHRGAPLPFPVAPSCSGLDPTLSTVLRRPARTLCYFSSAGAPLLSPRGVFLLGSGPGPLHRSPPPCAIRSPARAARRTRLQRRLQAQPIRVSRAPNPQGAAPVLPLPCRTVSPPGVGQAHSGFRPPGSGPLVSTLGSGSSAGYRSCDVSLPVPFRWQGWFPTRLSWAQPPRHRLTEPMVQGC</sequence>